<dbReference type="InterPro" id="IPR004147">
    <property type="entry name" value="ABC1_dom"/>
</dbReference>
<protein>
    <recommendedName>
        <fullName evidence="3">ABC1 atypical kinase-like domain-containing protein</fullName>
    </recommendedName>
</protein>
<keyword evidence="2" id="KW-1133">Transmembrane helix</keyword>
<keyword evidence="5" id="KW-1185">Reference proteome</keyword>
<dbReference type="EMBL" id="CANTUO010000005">
    <property type="protein sequence ID" value="CAI5759869.1"/>
    <property type="molecule type" value="Genomic_DNA"/>
</dbReference>
<organism evidence="4 5">
    <name type="scientific">Candida verbasci</name>
    <dbReference type="NCBI Taxonomy" id="1227364"/>
    <lineage>
        <taxon>Eukaryota</taxon>
        <taxon>Fungi</taxon>
        <taxon>Dikarya</taxon>
        <taxon>Ascomycota</taxon>
        <taxon>Saccharomycotina</taxon>
        <taxon>Pichiomycetes</taxon>
        <taxon>Debaryomycetaceae</taxon>
        <taxon>Candida/Lodderomyces clade</taxon>
        <taxon>Candida</taxon>
    </lineage>
</organism>
<sequence length="528" mass="60939">MAIRCGNGRMVHTRSKVQRNTVKKLVVPSVIIGATGGIIYIIDNTLYSSLLTRSIRAIYILLWIAYQYGYNIQNYASIEELHEIASESLLQLLLENKGLYIKIGQAIANQGELFPIAYQKRFQRLYDNAPFDDWYKINSTLSKNLGVNYETLKFESIDHNPIASASIAQVHKAKLKNGDSVALKVQHHYIKNQIVVDLYVYKLITKVYEKVFDLPLSMLTEYVSQQLQKETDFEHEMSNSIKMSDIIASDPDLNNIKIPKNYPSLTTSQVLTAEWIDGISLVNKQDLINNGYDIKLMMNQYINLFNKQIFKYGFIHSDPHPANLKVNRNSKGKQQLVLLDHGLYIQLTPGFRLQYCQLWKEIFSLNTNGISKIGRSWGINSIDLFATLISMRPINIKNGDIKSDTRDISDLLKNFISDESKFPRELPFLARTMRMIQNLNQTMGSPVNRINLLTNEAINCLFNQKLLSWFDYFDLIKIKMNLVISNLVFYLIRFKQFIYKDKKNVKGLEDYIELYMANTAKSIGINWI</sequence>
<dbReference type="InterPro" id="IPR045307">
    <property type="entry name" value="ADCK1_dom"/>
</dbReference>
<evidence type="ECO:0000259" key="3">
    <source>
        <dbReference type="Pfam" id="PF03109"/>
    </source>
</evidence>
<keyword evidence="2" id="KW-0812">Transmembrane</keyword>
<accession>A0A9W4TZE8</accession>
<feature type="transmembrane region" description="Helical" evidence="2">
    <location>
        <begin position="21"/>
        <end position="42"/>
    </location>
</feature>
<evidence type="ECO:0000313" key="5">
    <source>
        <dbReference type="Proteomes" id="UP001152885"/>
    </source>
</evidence>
<dbReference type="AlphaFoldDB" id="A0A9W4TZE8"/>
<dbReference type="SUPFAM" id="SSF56112">
    <property type="entry name" value="Protein kinase-like (PK-like)"/>
    <property type="match status" value="1"/>
</dbReference>
<reference evidence="4" key="1">
    <citation type="submission" date="2022-12" db="EMBL/GenBank/DDBJ databases">
        <authorList>
            <person name="Brejova B."/>
        </authorList>
    </citation>
    <scope>NUCLEOTIDE SEQUENCE</scope>
</reference>
<dbReference type="PANTHER" id="PTHR43173">
    <property type="entry name" value="ABC1 FAMILY PROTEIN"/>
    <property type="match status" value="1"/>
</dbReference>
<proteinExistence type="inferred from homology"/>
<dbReference type="CDD" id="cd13969">
    <property type="entry name" value="ADCK1-like"/>
    <property type="match status" value="1"/>
</dbReference>
<dbReference type="InterPro" id="IPR051130">
    <property type="entry name" value="Mito_struct-func_regulator"/>
</dbReference>
<evidence type="ECO:0000256" key="2">
    <source>
        <dbReference type="SAM" id="Phobius"/>
    </source>
</evidence>
<evidence type="ECO:0000313" key="4">
    <source>
        <dbReference type="EMBL" id="CAI5759869.1"/>
    </source>
</evidence>
<comment type="caution">
    <text evidence="4">The sequence shown here is derived from an EMBL/GenBank/DDBJ whole genome shotgun (WGS) entry which is preliminary data.</text>
</comment>
<name>A0A9W4TZE8_9ASCO</name>
<gene>
    <name evidence="4" type="ORF">CANVERA_P4381</name>
</gene>
<dbReference type="Pfam" id="PF03109">
    <property type="entry name" value="ABC1"/>
    <property type="match status" value="1"/>
</dbReference>
<dbReference type="PANTHER" id="PTHR43173:SF37">
    <property type="entry name" value="ABC1 FAMILY PROTEIN C10F6.14C"/>
    <property type="match status" value="1"/>
</dbReference>
<keyword evidence="2" id="KW-0472">Membrane</keyword>
<dbReference type="Proteomes" id="UP001152885">
    <property type="component" value="Unassembled WGS sequence"/>
</dbReference>
<dbReference type="InterPro" id="IPR011009">
    <property type="entry name" value="Kinase-like_dom_sf"/>
</dbReference>
<dbReference type="OrthoDB" id="427480at2759"/>
<comment type="similarity">
    <text evidence="1">Belongs to the protein kinase superfamily. ADCK protein kinase family.</text>
</comment>
<evidence type="ECO:0000256" key="1">
    <source>
        <dbReference type="ARBA" id="ARBA00009670"/>
    </source>
</evidence>
<feature type="domain" description="ABC1 atypical kinase-like" evidence="3">
    <location>
        <begin position="125"/>
        <end position="372"/>
    </location>
</feature>